<protein>
    <submittedName>
        <fullName evidence="1">Uncharacterized protein</fullName>
    </submittedName>
</protein>
<dbReference type="Proteomes" id="UP000886824">
    <property type="component" value="Unassembled WGS sequence"/>
</dbReference>
<accession>A0A9D1Z5S9</accession>
<proteinExistence type="predicted"/>
<reference evidence="1" key="2">
    <citation type="submission" date="2021-04" db="EMBL/GenBank/DDBJ databases">
        <authorList>
            <person name="Gilroy R."/>
        </authorList>
    </citation>
    <scope>NUCLEOTIDE SEQUENCE</scope>
    <source>
        <strain evidence="1">CHK33-7979</strain>
    </source>
</reference>
<dbReference type="AlphaFoldDB" id="A0A9D1Z5S9"/>
<reference evidence="1" key="1">
    <citation type="journal article" date="2021" name="PeerJ">
        <title>Extensive microbial diversity within the chicken gut microbiome revealed by metagenomics and culture.</title>
        <authorList>
            <person name="Gilroy R."/>
            <person name="Ravi A."/>
            <person name="Getino M."/>
            <person name="Pursley I."/>
            <person name="Horton D.L."/>
            <person name="Alikhan N.F."/>
            <person name="Baker D."/>
            <person name="Gharbi K."/>
            <person name="Hall N."/>
            <person name="Watson M."/>
            <person name="Adriaenssens E.M."/>
            <person name="Foster-Nyarko E."/>
            <person name="Jarju S."/>
            <person name="Secka A."/>
            <person name="Antonio M."/>
            <person name="Oren A."/>
            <person name="Chaudhuri R.R."/>
            <person name="La Ragione R."/>
            <person name="Hildebrand F."/>
            <person name="Pallen M.J."/>
        </authorList>
    </citation>
    <scope>NUCLEOTIDE SEQUENCE</scope>
    <source>
        <strain evidence="1">CHK33-7979</strain>
    </source>
</reference>
<evidence type="ECO:0000313" key="1">
    <source>
        <dbReference type="EMBL" id="HIY74568.1"/>
    </source>
</evidence>
<gene>
    <name evidence="1" type="ORF">H9826_11480</name>
</gene>
<name>A0A9D1Z5S9_9FIRM</name>
<dbReference type="EMBL" id="DXCX01000124">
    <property type="protein sequence ID" value="HIY74568.1"/>
    <property type="molecule type" value="Genomic_DNA"/>
</dbReference>
<sequence length="229" mass="25000">MRQTSALYQKLLQDPGSRKEVRVIINGVTYGEDRIVSLATKANLFPSDTMGVGGAIAKEIDLSLVESGAIPPMAEVVPAYRLVLGEVSSEWVQKGVFFIDTRSADALTGVLTIHGYDAMLKAEQVWEPDQSLVFPMTMERASAEIARLMGVSIDPRTVFQPSYLVDYPANAYTLRDVLRYIAAAYAGNWIITDTGQLRLVTFAELPPESSFLITGYGSAITFGGVRILV</sequence>
<organism evidence="1 2">
    <name type="scientific">Candidatus Intestinimonas merdavium</name>
    <dbReference type="NCBI Taxonomy" id="2838622"/>
    <lineage>
        <taxon>Bacteria</taxon>
        <taxon>Bacillati</taxon>
        <taxon>Bacillota</taxon>
        <taxon>Clostridia</taxon>
        <taxon>Eubacteriales</taxon>
        <taxon>Intestinimonas</taxon>
    </lineage>
</organism>
<comment type="caution">
    <text evidence="1">The sequence shown here is derived from an EMBL/GenBank/DDBJ whole genome shotgun (WGS) entry which is preliminary data.</text>
</comment>
<evidence type="ECO:0000313" key="2">
    <source>
        <dbReference type="Proteomes" id="UP000886824"/>
    </source>
</evidence>